<feature type="compositionally biased region" description="Low complexity" evidence="1">
    <location>
        <begin position="40"/>
        <end position="57"/>
    </location>
</feature>
<accession>A0A6C0BK95</accession>
<dbReference type="InterPro" id="IPR011050">
    <property type="entry name" value="Pectin_lyase_fold/virulence"/>
</dbReference>
<dbReference type="SUPFAM" id="SSF51126">
    <property type="entry name" value="Pectin lyase-like"/>
    <property type="match status" value="1"/>
</dbReference>
<dbReference type="AlphaFoldDB" id="A0A6C0BK95"/>
<name>A0A6C0BK95_9ZZZZ</name>
<evidence type="ECO:0000256" key="1">
    <source>
        <dbReference type="SAM" id="MobiDB-lite"/>
    </source>
</evidence>
<proteinExistence type="predicted"/>
<protein>
    <recommendedName>
        <fullName evidence="3">Right handed beta helix domain-containing protein</fullName>
    </recommendedName>
</protein>
<dbReference type="EMBL" id="MN739192">
    <property type="protein sequence ID" value="QHS92785.1"/>
    <property type="molecule type" value="Genomic_DNA"/>
</dbReference>
<organism evidence="2">
    <name type="scientific">viral metagenome</name>
    <dbReference type="NCBI Taxonomy" id="1070528"/>
    <lineage>
        <taxon>unclassified sequences</taxon>
        <taxon>metagenomes</taxon>
        <taxon>organismal metagenomes</taxon>
    </lineage>
</organism>
<feature type="region of interest" description="Disordered" evidence="1">
    <location>
        <begin position="35"/>
        <end position="58"/>
    </location>
</feature>
<evidence type="ECO:0000313" key="2">
    <source>
        <dbReference type="EMBL" id="QHS92785.1"/>
    </source>
</evidence>
<sequence length="430" mass="46190">MSSDVIQRLVTSAGDDAPRGLVHVSDGGNNHEGILSPTASGCPTGPIGPPGLLGSSGRDARQNSDYIFDNKSVVLASTGNDLTFKVGDMNAPALSIDAILPLVRLGEVTTIHMLSGTHNMTIDNVSNLHIINWGPSRIGTALVDSSSDIVFIDIVSNDIIVIENSSNVRFRSSQITSLECLTSSNIEFRDCSFIDPSGGTMNIQLLDVSDVTFQSNSFNTNLSGTLLNVESSQGVFRDNLVVGDQLTSIMIDSTADEDRKILMTHNTFVTESNLQVSNLVEQHIYNNSFHNFGSNDRIISSITDFNHISNYDSNLIPVSNIDMGTRANGLIRKTLISNSTSNVYLNLETPSVILVQVDTYVILPRGPPEGMVIDIIAQSDCTIGANGVLMLIVSTGATPVSFPVSAGRSVRLQYSEGANFWITSVRVNSF</sequence>
<evidence type="ECO:0008006" key="3">
    <source>
        <dbReference type="Google" id="ProtNLM"/>
    </source>
</evidence>
<reference evidence="2" key="1">
    <citation type="journal article" date="2020" name="Nature">
        <title>Giant virus diversity and host interactions through global metagenomics.</title>
        <authorList>
            <person name="Schulz F."/>
            <person name="Roux S."/>
            <person name="Paez-Espino D."/>
            <person name="Jungbluth S."/>
            <person name="Walsh D.A."/>
            <person name="Denef V.J."/>
            <person name="McMahon K.D."/>
            <person name="Konstantinidis K.T."/>
            <person name="Eloe-Fadrosh E.A."/>
            <person name="Kyrpides N.C."/>
            <person name="Woyke T."/>
        </authorList>
    </citation>
    <scope>NUCLEOTIDE SEQUENCE</scope>
    <source>
        <strain evidence="2">GVMAG-M-3300017651-5</strain>
    </source>
</reference>